<dbReference type="InterPro" id="IPR040194">
    <property type="entry name" value="Cwf19-like"/>
</dbReference>
<evidence type="ECO:0000313" key="5">
    <source>
        <dbReference type="Proteomes" id="UP000297777"/>
    </source>
</evidence>
<feature type="domain" description="Cwf19-like protein C-terminal" evidence="2">
    <location>
        <begin position="488"/>
        <end position="546"/>
    </location>
</feature>
<dbReference type="OrthoDB" id="444325at2759"/>
<dbReference type="GO" id="GO:0000398">
    <property type="term" value="P:mRNA splicing, via spliceosome"/>
    <property type="evidence" value="ECO:0007669"/>
    <property type="project" value="TreeGrafter"/>
</dbReference>
<accession>A0A4Z1EHA5</accession>
<keyword evidence="5" id="KW-1185">Reference proteome</keyword>
<feature type="region of interest" description="Disordered" evidence="1">
    <location>
        <begin position="258"/>
        <end position="308"/>
    </location>
</feature>
<dbReference type="Proteomes" id="UP000297777">
    <property type="component" value="Unassembled WGS sequence"/>
</dbReference>
<evidence type="ECO:0008006" key="6">
    <source>
        <dbReference type="Google" id="ProtNLM"/>
    </source>
</evidence>
<dbReference type="InterPro" id="IPR006767">
    <property type="entry name" value="Cwf19-like_C_dom-2"/>
</dbReference>
<evidence type="ECO:0000256" key="1">
    <source>
        <dbReference type="SAM" id="MobiDB-lite"/>
    </source>
</evidence>
<comment type="caution">
    <text evidence="4">The sequence shown here is derived from an EMBL/GenBank/DDBJ whole genome shotgun (WGS) entry which is preliminary data.</text>
</comment>
<proteinExistence type="predicted"/>
<dbReference type="PANTHER" id="PTHR12072:SF4">
    <property type="entry name" value="CWF19-LIKE PROTEIN 1"/>
    <property type="match status" value="1"/>
</dbReference>
<dbReference type="Pfam" id="PF04676">
    <property type="entry name" value="CwfJ_C_2"/>
    <property type="match status" value="1"/>
</dbReference>
<reference evidence="4 5" key="1">
    <citation type="submission" date="2017-12" db="EMBL/GenBank/DDBJ databases">
        <title>Comparative genomics of Botrytis spp.</title>
        <authorList>
            <person name="Valero-Jimenez C.A."/>
            <person name="Tapia P."/>
            <person name="Veloso J."/>
            <person name="Silva-Moreno E."/>
            <person name="Staats M."/>
            <person name="Valdes J.H."/>
            <person name="Van Kan J.A.L."/>
        </authorList>
    </citation>
    <scope>NUCLEOTIDE SEQUENCE [LARGE SCALE GENOMIC DNA]</scope>
    <source>
        <strain evidence="4 5">Bt9001</strain>
    </source>
</reference>
<dbReference type="GO" id="GO:0071014">
    <property type="term" value="C:post-mRNA release spliceosomal complex"/>
    <property type="evidence" value="ECO:0007669"/>
    <property type="project" value="TreeGrafter"/>
</dbReference>
<dbReference type="EMBL" id="PQXH01000100">
    <property type="protein sequence ID" value="TGO11864.1"/>
    <property type="molecule type" value="Genomic_DNA"/>
</dbReference>
<gene>
    <name evidence="4" type="ORF">BTUL_0100g00020</name>
</gene>
<dbReference type="PANTHER" id="PTHR12072">
    <property type="entry name" value="CWF19, CELL CYCLE CONTROL PROTEIN"/>
    <property type="match status" value="1"/>
</dbReference>
<evidence type="ECO:0000259" key="2">
    <source>
        <dbReference type="Pfam" id="PF04676"/>
    </source>
</evidence>
<organism evidence="4 5">
    <name type="scientific">Botrytis tulipae</name>
    <dbReference type="NCBI Taxonomy" id="87230"/>
    <lineage>
        <taxon>Eukaryota</taxon>
        <taxon>Fungi</taxon>
        <taxon>Dikarya</taxon>
        <taxon>Ascomycota</taxon>
        <taxon>Pezizomycotina</taxon>
        <taxon>Leotiomycetes</taxon>
        <taxon>Helotiales</taxon>
        <taxon>Sclerotiniaceae</taxon>
        <taxon>Botrytis</taxon>
    </lineage>
</organism>
<name>A0A4Z1EHA5_9HELO</name>
<dbReference type="InterPro" id="IPR006768">
    <property type="entry name" value="Cwf19-like_C_dom-1"/>
</dbReference>
<evidence type="ECO:0000313" key="4">
    <source>
        <dbReference type="EMBL" id="TGO11864.1"/>
    </source>
</evidence>
<evidence type="ECO:0000259" key="3">
    <source>
        <dbReference type="Pfam" id="PF04677"/>
    </source>
</evidence>
<dbReference type="AlphaFoldDB" id="A0A4Z1EHA5"/>
<dbReference type="CDD" id="cd07380">
    <property type="entry name" value="MPP_CWF19_N"/>
    <property type="match status" value="1"/>
</dbReference>
<feature type="domain" description="Cwf19-like C-terminal" evidence="3">
    <location>
        <begin position="310"/>
        <end position="435"/>
    </location>
</feature>
<protein>
    <recommendedName>
        <fullName evidence="6">Cwf19-like C-terminal domain-containing protein</fullName>
    </recommendedName>
</protein>
<dbReference type="GO" id="GO:0061632">
    <property type="term" value="F:RNA lariat debranching enzyme activator activity"/>
    <property type="evidence" value="ECO:0007669"/>
    <property type="project" value="TreeGrafter"/>
</dbReference>
<sequence length="548" mass="60942">MSFSFHLWSIVLGDVNGHIRNVFTKLTSLQLKNNFALAIVAGNLFAGAEDTEAEDTVTDLITGKIPIPLPTYFTVGSLPLPKRIIEKIEKDEEICPNLHYLAKRSTTKTSEGIKIVALGGQLDENIIGGLSKESYLPFHTVGDAKALHGAHTADILLTTLWPKTIRTGSKIPIPDDSRDPIAGDHIADLCAALKPRYHFSVSPDYFYEREPFFHAPTSDEPDVRPLTRFISLAPHGNRRKQKALYAFTLQATVDPTAPLPTGTTASPFVARPNERKRTALEPEPYSRYGGGNDYKRGRGRRGQRQPPPGPGECFFCLSNPNLATHLIASIGDDAYLTIAKGPLTTATTNASLGINFPAHALIIPLSHSPTLALIPEEESKNNTYVEMNKYKQALQKMIAQRSDNKLGTVTYEISKGNGVHTHWQLIPMPIETIQKGLVEAAFRVEAENLQYPAFEVRDPGIGQNDGDFFRVWIWTPPTEESPEGSTKCITMPFDWNVRFNLQFGRTVLAKLLSLEKRIQWRDCAQTEDEEKQDAESFKAAFKEFDFAL</sequence>
<dbReference type="Pfam" id="PF04677">
    <property type="entry name" value="CwfJ_C_1"/>
    <property type="match status" value="1"/>
</dbReference>